<protein>
    <submittedName>
        <fullName evidence="1">Uncharacterized protein</fullName>
    </submittedName>
</protein>
<dbReference type="EMBL" id="BGPR01078506">
    <property type="protein sequence ID" value="GBL70727.1"/>
    <property type="molecule type" value="Genomic_DNA"/>
</dbReference>
<dbReference type="AlphaFoldDB" id="A0A4Y1ZWC6"/>
<name>A0A4Y1ZWC6_ARAVE</name>
<keyword evidence="2" id="KW-1185">Reference proteome</keyword>
<organism evidence="1 2">
    <name type="scientific">Araneus ventricosus</name>
    <name type="common">Orbweaver spider</name>
    <name type="synonym">Epeira ventricosa</name>
    <dbReference type="NCBI Taxonomy" id="182803"/>
    <lineage>
        <taxon>Eukaryota</taxon>
        <taxon>Metazoa</taxon>
        <taxon>Ecdysozoa</taxon>
        <taxon>Arthropoda</taxon>
        <taxon>Chelicerata</taxon>
        <taxon>Arachnida</taxon>
        <taxon>Araneae</taxon>
        <taxon>Araneomorphae</taxon>
        <taxon>Entelegynae</taxon>
        <taxon>Araneoidea</taxon>
        <taxon>Araneidae</taxon>
        <taxon>Araneus</taxon>
    </lineage>
</organism>
<gene>
    <name evidence="1" type="ORF">AVEN_165663_1</name>
</gene>
<evidence type="ECO:0000313" key="2">
    <source>
        <dbReference type="Proteomes" id="UP000499080"/>
    </source>
</evidence>
<accession>A0A4Y1ZWC6</accession>
<dbReference type="Proteomes" id="UP000499080">
    <property type="component" value="Unassembled WGS sequence"/>
</dbReference>
<evidence type="ECO:0000313" key="1">
    <source>
        <dbReference type="EMBL" id="GBL70727.1"/>
    </source>
</evidence>
<sequence length="101" mass="11552">MSNSLITSSVSVLSSSSQEITPLEKFRVEYALAIMGFKHFVRLPFRNELDVLVPRCVGLSLLVYKEKHNKLGRELIMQYSYEEIKSVSNFESYLSAVRSCL</sequence>
<proteinExistence type="predicted"/>
<comment type="caution">
    <text evidence="1">The sequence shown here is derived from an EMBL/GenBank/DDBJ whole genome shotgun (WGS) entry which is preliminary data.</text>
</comment>
<reference evidence="1 2" key="1">
    <citation type="journal article" date="2019" name="Sci. Rep.">
        <title>Orb-weaving spider Araneus ventricosus genome elucidates the spidroin gene catalogue.</title>
        <authorList>
            <person name="Kono N."/>
            <person name="Nakamura H."/>
            <person name="Ohtoshi R."/>
            <person name="Moran D.A.P."/>
            <person name="Shinohara A."/>
            <person name="Yoshida Y."/>
            <person name="Fujiwara M."/>
            <person name="Mori M."/>
            <person name="Tomita M."/>
            <person name="Arakawa K."/>
        </authorList>
    </citation>
    <scope>NUCLEOTIDE SEQUENCE [LARGE SCALE GENOMIC DNA]</scope>
</reference>